<dbReference type="Gene3D" id="1.20.5.4130">
    <property type="match status" value="1"/>
</dbReference>
<reference evidence="9 10" key="2">
    <citation type="journal article" date="2013" name="Plant Cell Physiol.">
        <title>Rice Annotation Project Database (RAP-DB): an integrative and interactive database for rice genomics.</title>
        <authorList>
            <person name="Sakai H."/>
            <person name="Lee S.S."/>
            <person name="Tanaka T."/>
            <person name="Numa H."/>
            <person name="Kim J."/>
            <person name="Kawahara Y."/>
            <person name="Wakimoto H."/>
            <person name="Yang C.C."/>
            <person name="Iwamoto M."/>
            <person name="Abe T."/>
            <person name="Yamada Y."/>
            <person name="Muto A."/>
            <person name="Inokuchi H."/>
            <person name="Ikemura T."/>
            <person name="Matsumoto T."/>
            <person name="Sasaki T."/>
            <person name="Itoh T."/>
        </authorList>
    </citation>
    <scope>NUCLEOTIDE SEQUENCE [LARGE SCALE GENOMIC DNA]</scope>
    <source>
        <strain evidence="10">cv. Nipponbare</strain>
    </source>
</reference>
<feature type="region of interest" description="Disordered" evidence="6">
    <location>
        <begin position="472"/>
        <end position="958"/>
    </location>
</feature>
<dbReference type="GO" id="GO:0098542">
    <property type="term" value="P:defense response to other organism"/>
    <property type="evidence" value="ECO:0000318"/>
    <property type="project" value="GO_Central"/>
</dbReference>
<evidence type="ECO:0007829" key="12">
    <source>
        <dbReference type="ProteomicsDB" id="A0A0P0XCM1"/>
    </source>
</evidence>
<evidence type="ECO:0007829" key="11">
    <source>
        <dbReference type="PeptideAtlas" id="A0A0P0XCM1"/>
    </source>
</evidence>
<dbReference type="Pfam" id="PF18052">
    <property type="entry name" value="Rx_N"/>
    <property type="match status" value="1"/>
</dbReference>
<dbReference type="OMA" id="WADYDEV"/>
<evidence type="ECO:0000259" key="8">
    <source>
        <dbReference type="Pfam" id="PF18052"/>
    </source>
</evidence>
<evidence type="ECO:0000256" key="6">
    <source>
        <dbReference type="SAM" id="MobiDB-lite"/>
    </source>
</evidence>
<comment type="similarity">
    <text evidence="1">Belongs to the disease resistance NB-LRR family.</text>
</comment>
<accession>A0A0P0XCM1</accession>
<name>A0A0P0XCM1_ORYSJ</name>
<feature type="compositionally biased region" description="Basic residues" evidence="6">
    <location>
        <begin position="861"/>
        <end position="882"/>
    </location>
</feature>
<feature type="compositionally biased region" description="Basic and acidic residues" evidence="6">
    <location>
        <begin position="657"/>
        <end position="669"/>
    </location>
</feature>
<dbReference type="AlphaFoldDB" id="A0A0P0XCM1"/>
<keyword evidence="4" id="KW-0547">Nucleotide-binding</keyword>
<dbReference type="PANTHER" id="PTHR19338:SF0">
    <property type="entry name" value="MITOCHONDRIAL IMPORT INNER MEMBRANE TRANSLOCASE SUBUNIT TIM13"/>
    <property type="match status" value="1"/>
</dbReference>
<feature type="compositionally biased region" description="Low complexity" evidence="6">
    <location>
        <begin position="715"/>
        <end position="729"/>
    </location>
</feature>
<evidence type="ECO:0000256" key="3">
    <source>
        <dbReference type="ARBA" id="ARBA00022737"/>
    </source>
</evidence>
<dbReference type="GO" id="GO:0043531">
    <property type="term" value="F:ADP binding"/>
    <property type="evidence" value="ECO:0007669"/>
    <property type="project" value="InterPro"/>
</dbReference>
<keyword evidence="10" id="KW-1185">Reference proteome</keyword>
<proteinExistence type="evidence at protein level"/>
<evidence type="ECO:0000256" key="5">
    <source>
        <dbReference type="ARBA" id="ARBA00022821"/>
    </source>
</evidence>
<dbReference type="Gene3D" id="3.40.50.300">
    <property type="entry name" value="P-loop containing nucleotide triphosphate hydrolases"/>
    <property type="match status" value="1"/>
</dbReference>
<dbReference type="Proteomes" id="UP000059680">
    <property type="component" value="Chromosome 8"/>
</dbReference>
<feature type="compositionally biased region" description="Acidic residues" evidence="6">
    <location>
        <begin position="423"/>
        <end position="442"/>
    </location>
</feature>
<reference evidence="10" key="1">
    <citation type="journal article" date="2005" name="Nature">
        <title>The map-based sequence of the rice genome.</title>
        <authorList>
            <consortium name="International rice genome sequencing project (IRGSP)"/>
            <person name="Matsumoto T."/>
            <person name="Wu J."/>
            <person name="Kanamori H."/>
            <person name="Katayose Y."/>
            <person name="Fujisawa M."/>
            <person name="Namiki N."/>
            <person name="Mizuno H."/>
            <person name="Yamamoto K."/>
            <person name="Antonio B.A."/>
            <person name="Baba T."/>
            <person name="Sakata K."/>
            <person name="Nagamura Y."/>
            <person name="Aoki H."/>
            <person name="Arikawa K."/>
            <person name="Arita K."/>
            <person name="Bito T."/>
            <person name="Chiden Y."/>
            <person name="Fujitsuka N."/>
            <person name="Fukunaka R."/>
            <person name="Hamada M."/>
            <person name="Harada C."/>
            <person name="Hayashi A."/>
            <person name="Hijishita S."/>
            <person name="Honda M."/>
            <person name="Hosokawa S."/>
            <person name="Ichikawa Y."/>
            <person name="Idonuma A."/>
            <person name="Iijima M."/>
            <person name="Ikeda M."/>
            <person name="Ikeno M."/>
            <person name="Ito K."/>
            <person name="Ito S."/>
            <person name="Ito T."/>
            <person name="Ito Y."/>
            <person name="Ito Y."/>
            <person name="Iwabuchi A."/>
            <person name="Kamiya K."/>
            <person name="Karasawa W."/>
            <person name="Kurita K."/>
            <person name="Katagiri S."/>
            <person name="Kikuta A."/>
            <person name="Kobayashi H."/>
            <person name="Kobayashi N."/>
            <person name="Machita K."/>
            <person name="Maehara T."/>
            <person name="Masukawa M."/>
            <person name="Mizubayashi T."/>
            <person name="Mukai Y."/>
            <person name="Nagasaki H."/>
            <person name="Nagata Y."/>
            <person name="Naito S."/>
            <person name="Nakashima M."/>
            <person name="Nakama Y."/>
            <person name="Nakamichi Y."/>
            <person name="Nakamura M."/>
            <person name="Meguro A."/>
            <person name="Negishi M."/>
            <person name="Ohta I."/>
            <person name="Ohta T."/>
            <person name="Okamoto M."/>
            <person name="Ono N."/>
            <person name="Saji S."/>
            <person name="Sakaguchi M."/>
            <person name="Sakai K."/>
            <person name="Shibata M."/>
            <person name="Shimokawa T."/>
            <person name="Song J."/>
            <person name="Takazaki Y."/>
            <person name="Terasawa K."/>
            <person name="Tsugane M."/>
            <person name="Tsuji K."/>
            <person name="Ueda S."/>
            <person name="Waki K."/>
            <person name="Yamagata H."/>
            <person name="Yamamoto M."/>
            <person name="Yamamoto S."/>
            <person name="Yamane H."/>
            <person name="Yoshiki S."/>
            <person name="Yoshihara R."/>
            <person name="Yukawa K."/>
            <person name="Zhong H."/>
            <person name="Yano M."/>
            <person name="Yuan Q."/>
            <person name="Ouyang S."/>
            <person name="Liu J."/>
            <person name="Jones K.M."/>
            <person name="Gansberger K."/>
            <person name="Moffat K."/>
            <person name="Hill J."/>
            <person name="Bera J."/>
            <person name="Fadrosh D."/>
            <person name="Jin S."/>
            <person name="Johri S."/>
            <person name="Kim M."/>
            <person name="Overton L."/>
            <person name="Reardon M."/>
            <person name="Tsitrin T."/>
            <person name="Vuong H."/>
            <person name="Weaver B."/>
            <person name="Ciecko A."/>
            <person name="Tallon L."/>
            <person name="Jackson J."/>
            <person name="Pai G."/>
            <person name="Aken S.V."/>
            <person name="Utterback T."/>
            <person name="Reidmuller S."/>
            <person name="Feldblyum T."/>
            <person name="Hsiao J."/>
            <person name="Zismann V."/>
            <person name="Iobst S."/>
            <person name="de Vazeille A.R."/>
            <person name="Buell C.R."/>
            <person name="Ying K."/>
            <person name="Li Y."/>
            <person name="Lu T."/>
            <person name="Huang Y."/>
            <person name="Zhao Q."/>
            <person name="Feng Q."/>
            <person name="Zhang L."/>
            <person name="Zhu J."/>
            <person name="Weng Q."/>
            <person name="Mu J."/>
            <person name="Lu Y."/>
            <person name="Fan D."/>
            <person name="Liu Y."/>
            <person name="Guan J."/>
            <person name="Zhang Y."/>
            <person name="Yu S."/>
            <person name="Liu X."/>
            <person name="Zhang Y."/>
            <person name="Hong G."/>
            <person name="Han B."/>
            <person name="Choisne N."/>
            <person name="Demange N."/>
            <person name="Orjeda G."/>
            <person name="Samain S."/>
            <person name="Cattolico L."/>
            <person name="Pelletier E."/>
            <person name="Couloux A."/>
            <person name="Segurens B."/>
            <person name="Wincker P."/>
            <person name="D'Hont A."/>
            <person name="Scarpelli C."/>
            <person name="Weissenbach J."/>
            <person name="Salanoubat M."/>
            <person name="Quetier F."/>
            <person name="Yu Y."/>
            <person name="Kim H.R."/>
            <person name="Rambo T."/>
            <person name="Currie J."/>
            <person name="Collura K."/>
            <person name="Luo M."/>
            <person name="Yang T."/>
            <person name="Ammiraju J.S.S."/>
            <person name="Engler F."/>
            <person name="Soderlund C."/>
            <person name="Wing R.A."/>
            <person name="Palmer L.E."/>
            <person name="de la Bastide M."/>
            <person name="Spiegel L."/>
            <person name="Nascimento L."/>
            <person name="Zutavern T."/>
            <person name="O'Shaughnessy A."/>
            <person name="Dike S."/>
            <person name="Dedhia N."/>
            <person name="Preston R."/>
            <person name="Balija V."/>
            <person name="McCombie W.R."/>
            <person name="Chow T."/>
            <person name="Chen H."/>
            <person name="Chung M."/>
            <person name="Chen C."/>
            <person name="Shaw J."/>
            <person name="Wu H."/>
            <person name="Hsiao K."/>
            <person name="Chao Y."/>
            <person name="Chu M."/>
            <person name="Cheng C."/>
            <person name="Hour A."/>
            <person name="Lee P."/>
            <person name="Lin S."/>
            <person name="Lin Y."/>
            <person name="Liou J."/>
            <person name="Liu S."/>
            <person name="Hsing Y."/>
            <person name="Raghuvanshi S."/>
            <person name="Mohanty A."/>
            <person name="Bharti A.K."/>
            <person name="Gaur A."/>
            <person name="Gupta V."/>
            <person name="Kumar D."/>
            <person name="Ravi V."/>
            <person name="Vij S."/>
            <person name="Kapur A."/>
            <person name="Khurana P."/>
            <person name="Khurana P."/>
            <person name="Khurana J.P."/>
            <person name="Tyagi A.K."/>
            <person name="Gaikwad K."/>
            <person name="Singh A."/>
            <person name="Dalal V."/>
            <person name="Srivastava S."/>
            <person name="Dixit A."/>
            <person name="Pal A.K."/>
            <person name="Ghazi I.A."/>
            <person name="Yadav M."/>
            <person name="Pandit A."/>
            <person name="Bhargava A."/>
            <person name="Sureshbabu K."/>
            <person name="Batra K."/>
            <person name="Sharma T.R."/>
            <person name="Mohapatra T."/>
            <person name="Singh N.K."/>
            <person name="Messing J."/>
            <person name="Nelson A.B."/>
            <person name="Fuks G."/>
            <person name="Kavchok S."/>
            <person name="Keizer G."/>
            <person name="Linton E."/>
            <person name="Llaca V."/>
            <person name="Song R."/>
            <person name="Tanyolac B."/>
            <person name="Young S."/>
            <person name="Ho-Il K."/>
            <person name="Hahn J.H."/>
            <person name="Sangsakoo G."/>
            <person name="Vanavichit A."/>
            <person name="de Mattos Luiz.A.T."/>
            <person name="Zimmer P.D."/>
            <person name="Malone G."/>
            <person name="Dellagostin O."/>
            <person name="de Oliveira A.C."/>
            <person name="Bevan M."/>
            <person name="Bancroft I."/>
            <person name="Minx P."/>
            <person name="Cordum H."/>
            <person name="Wilson R."/>
            <person name="Cheng Z."/>
            <person name="Jin W."/>
            <person name="Jiang J."/>
            <person name="Leong S.A."/>
            <person name="Iwama H."/>
            <person name="Gojobori T."/>
            <person name="Itoh T."/>
            <person name="Niimura Y."/>
            <person name="Fujii Y."/>
            <person name="Habara T."/>
            <person name="Sakai H."/>
            <person name="Sato Y."/>
            <person name="Wilson G."/>
            <person name="Kumar K."/>
            <person name="McCouch S."/>
            <person name="Juretic N."/>
            <person name="Hoen D."/>
            <person name="Wright S."/>
            <person name="Bruskiewich R."/>
            <person name="Bureau T."/>
            <person name="Miyao A."/>
            <person name="Hirochika H."/>
            <person name="Nishikawa T."/>
            <person name="Kadowaki K."/>
            <person name="Sugiura M."/>
            <person name="Burr B."/>
            <person name="Sasaki T."/>
        </authorList>
    </citation>
    <scope>NUCLEOTIDE SEQUENCE [LARGE SCALE GENOMIC DNA]</scope>
    <source>
        <strain evidence="10">cv. Nipponbare</strain>
    </source>
</reference>
<feature type="domain" description="NB-ARC" evidence="7">
    <location>
        <begin position="188"/>
        <end position="367"/>
    </location>
</feature>
<dbReference type="InterPro" id="IPR041118">
    <property type="entry name" value="Rx_N"/>
</dbReference>
<dbReference type="PRINTS" id="PR00364">
    <property type="entry name" value="DISEASERSIST"/>
</dbReference>
<feature type="compositionally biased region" description="Low complexity" evidence="6">
    <location>
        <begin position="684"/>
        <end position="693"/>
    </location>
</feature>
<evidence type="ECO:0000259" key="7">
    <source>
        <dbReference type="Pfam" id="PF00931"/>
    </source>
</evidence>
<dbReference type="eggNOG" id="KOG4658">
    <property type="taxonomic scope" value="Eukaryota"/>
</dbReference>
<keyword evidence="5" id="KW-0611">Plant defense</keyword>
<dbReference type="PANTHER" id="PTHR19338">
    <property type="entry name" value="TRANSLOCASE OF INNER MITOCHONDRIAL MEMBRANE 13 HOMOLOG"/>
    <property type="match status" value="1"/>
</dbReference>
<feature type="compositionally biased region" description="Low complexity" evidence="6">
    <location>
        <begin position="630"/>
        <end position="643"/>
    </location>
</feature>
<feature type="region of interest" description="Disordered" evidence="6">
    <location>
        <begin position="415"/>
        <end position="451"/>
    </location>
</feature>
<keyword evidence="3" id="KW-0677">Repeat</keyword>
<dbReference type="STRING" id="39947.A0A0P0XCM1"/>
<dbReference type="PaxDb" id="39947-A0A0P0XCM1"/>
<dbReference type="CDD" id="cd14798">
    <property type="entry name" value="RX-CC_like"/>
    <property type="match status" value="1"/>
</dbReference>
<feature type="compositionally biased region" description="Basic residues" evidence="6">
    <location>
        <begin position="753"/>
        <end position="765"/>
    </location>
</feature>
<evidence type="ECO:0000256" key="1">
    <source>
        <dbReference type="ARBA" id="ARBA00008894"/>
    </source>
</evidence>
<dbReference type="Gramene" id="Os08t0190300-00">
    <property type="protein sequence ID" value="Os08t0190300-00"/>
    <property type="gene ID" value="Os08g0190300"/>
</dbReference>
<keyword evidence="11 12" id="KW-1267">Proteomics identification</keyword>
<organism evidence="9 10">
    <name type="scientific">Oryza sativa subsp. japonica</name>
    <name type="common">Rice</name>
    <dbReference type="NCBI Taxonomy" id="39947"/>
    <lineage>
        <taxon>Eukaryota</taxon>
        <taxon>Viridiplantae</taxon>
        <taxon>Streptophyta</taxon>
        <taxon>Embryophyta</taxon>
        <taxon>Tracheophyta</taxon>
        <taxon>Spermatophyta</taxon>
        <taxon>Magnoliopsida</taxon>
        <taxon>Liliopsida</taxon>
        <taxon>Poales</taxon>
        <taxon>Poaceae</taxon>
        <taxon>BOP clade</taxon>
        <taxon>Oryzoideae</taxon>
        <taxon>Oryzeae</taxon>
        <taxon>Oryzinae</taxon>
        <taxon>Oryza</taxon>
        <taxon>Oryza sativa</taxon>
    </lineage>
</organism>
<keyword evidence="2" id="KW-0433">Leucine-rich repeat</keyword>
<evidence type="ECO:0000313" key="9">
    <source>
        <dbReference type="EMBL" id="BAT04163.1"/>
    </source>
</evidence>
<dbReference type="InterPro" id="IPR027417">
    <property type="entry name" value="P-loop_NTPase"/>
</dbReference>
<evidence type="ECO:0000313" key="10">
    <source>
        <dbReference type="Proteomes" id="UP000059680"/>
    </source>
</evidence>
<reference evidence="9 10" key="3">
    <citation type="journal article" date="2013" name="Rice">
        <title>Improvement of the Oryza sativa Nipponbare reference genome using next generation sequence and optical map data.</title>
        <authorList>
            <person name="Kawahara Y."/>
            <person name="de la Bastide M."/>
            <person name="Hamilton J.P."/>
            <person name="Kanamori H."/>
            <person name="McCombie W.R."/>
            <person name="Ouyang S."/>
            <person name="Schwartz D.C."/>
            <person name="Tanaka T."/>
            <person name="Wu J."/>
            <person name="Zhou S."/>
            <person name="Childs K.L."/>
            <person name="Davidson R.M."/>
            <person name="Lin H."/>
            <person name="Quesada-Ocampo L."/>
            <person name="Vaillancourt B."/>
            <person name="Sakai H."/>
            <person name="Lee S.S."/>
            <person name="Kim J."/>
            <person name="Numa H."/>
            <person name="Itoh T."/>
            <person name="Buell C.R."/>
            <person name="Matsumoto T."/>
        </authorList>
    </citation>
    <scope>NUCLEOTIDE SEQUENCE [LARGE SCALE GENOMIC DNA]</scope>
    <source>
        <strain evidence="10">cv. Nipponbare</strain>
    </source>
</reference>
<dbReference type="EMBL" id="AP014964">
    <property type="protein sequence ID" value="BAT04163.1"/>
    <property type="molecule type" value="Genomic_DNA"/>
</dbReference>
<dbReference type="SUPFAM" id="SSF52540">
    <property type="entry name" value="P-loop containing nucleoside triphosphate hydrolases"/>
    <property type="match status" value="1"/>
</dbReference>
<gene>
    <name evidence="9" type="ordered locus">Os08g0190300</name>
    <name evidence="9" type="ORF">OSNPB_080190300</name>
</gene>
<feature type="compositionally biased region" description="Low complexity" evidence="6">
    <location>
        <begin position="766"/>
        <end position="780"/>
    </location>
</feature>
<feature type="compositionally biased region" description="Basic and acidic residues" evidence="6">
    <location>
        <begin position="937"/>
        <end position="946"/>
    </location>
</feature>
<dbReference type="InterPro" id="IPR002182">
    <property type="entry name" value="NB-ARC"/>
</dbReference>
<sequence length="958" mass="106125">MTEGVVKFAVDKLESMAAQELKLQTEVGKKVLELRHELEWLRTFLRDADRKRRGSSSSSATGGAAAAAYDELIEVWVRQTRELAHDAEDLLEEFVHRGELHCHGCFDLPSFLRWLRHSAAGVFARHAIFDGIEDINKRIEQMKQQRKECNLEKLPCASKPHRKKSSLTELEIEDNLVKIGDYDEIKRLVLDQSRQRTVINLTGKSGIGKTTLASYLYRRSSIRKHFACTAWVHVPRKFRFADLLHDVIRQANASSGHDDDELAAAAADDDVRRRGGMEAERLVKARLAAALQGRRYLVVLDDVRSREEWAFFLAALPAGLAGSCVLVTTQVKISEESAAEQSGGVVRTRELGKLRPEQAAELFRRRVYGHGEPDPKKMEQLKKVVDSMTKGSNLPLNIVMLAGLLRSKKEDEWDARDGADIDGTNDEEEDEGEADGDVDGQDIDGVHGRPADASEAVLPLLRRVHRADADLRREAGPAVGRRGVHAGEERADGGGARRGVPQGAHLPVPRPARRDGRRRRQGRRRQRPPGGARLRPGGGARHQLPPRPQRRRGPLQRRRPPPRAPQHLRHRPRRHARGAQAPHPPLRHPGARRRRRRRRGVAESARAHQWPRPHLLRPRLEVPPRDGSQGRAAAAPGVAAGGDRVADPPQVPGPLAHRHEAPPELRQEAPEPADAGRVAHGRRGAAVAALAQPLAPPRHGEAARRVVRAGRARRAPGPADAPRRAVGPVGSERRRRRHREDDQPAVAHGVERLRRRRSRRRRRRAAVVSSGRAGVPAVAGPRGGGRRRDDAPALGPPHHAWPETARVPHATRQGGAMEPAATGDDDDADDAATIARPPPPPPPLPPPKPRQARAAQIRVRPTPHRRHRQAPQPRRARARRGVLRQALHEVPRRRVPQAEEAAAHQPRQADRVHRGGGGGRRRRRRRAAAAPARVRLPLREAEHVPGEDGAEAGAPHHP</sequence>
<dbReference type="Pfam" id="PF00931">
    <property type="entry name" value="NB-ARC"/>
    <property type="match status" value="1"/>
</dbReference>
<feature type="compositionally biased region" description="Basic residues" evidence="6">
    <location>
        <begin position="515"/>
        <end position="527"/>
    </location>
</feature>
<dbReference type="InterPro" id="IPR038005">
    <property type="entry name" value="RX-like_CC"/>
</dbReference>
<feature type="domain" description="Disease resistance N-terminal" evidence="8">
    <location>
        <begin position="5"/>
        <end position="102"/>
    </location>
</feature>
<dbReference type="InParanoid" id="A0A0P0XCM1"/>
<feature type="compositionally biased region" description="Pro residues" evidence="6">
    <location>
        <begin position="836"/>
        <end position="849"/>
    </location>
</feature>
<feature type="compositionally biased region" description="Basic residues" evidence="6">
    <location>
        <begin position="705"/>
        <end position="714"/>
    </location>
</feature>
<evidence type="ECO:0000256" key="4">
    <source>
        <dbReference type="ARBA" id="ARBA00022741"/>
    </source>
</evidence>
<evidence type="ECO:0000256" key="2">
    <source>
        <dbReference type="ARBA" id="ARBA00022614"/>
    </source>
</evidence>
<feature type="compositionally biased region" description="Basic residues" evidence="6">
    <location>
        <begin position="548"/>
        <end position="577"/>
    </location>
</feature>
<protein>
    <submittedName>
        <fullName evidence="9">Os08g0190300 protein</fullName>
    </submittedName>
</protein>
<feature type="compositionally biased region" description="Basic residues" evidence="6">
    <location>
        <begin position="585"/>
        <end position="599"/>
    </location>
</feature>